<evidence type="ECO:0000313" key="2">
    <source>
        <dbReference type="Proteomes" id="UP000351155"/>
    </source>
</evidence>
<protein>
    <submittedName>
        <fullName evidence="1">Uncharacterized protein</fullName>
    </submittedName>
</protein>
<dbReference type="EMBL" id="CAADIW010000065">
    <property type="protein sequence ID" value="VFS43743.1"/>
    <property type="molecule type" value="Genomic_DNA"/>
</dbReference>
<proteinExistence type="predicted"/>
<dbReference type="AlphaFoldDB" id="A0A484Z8E6"/>
<sequence>MPFALVGVHHPGHLLLQFVRNTQAVIKNDLAQIVEAALKIVHPGAGALQAIRRADIEHQEAVDGADQRLFIQVAGEEIRVARFHPAVAAKVEIPAFVRGDHPDIFALRLGALAGTAGNRHFYLMRCPQAFVAVLQFYRETRGVLHAVATPGGPHAGFHRAQRLTVGVPGLKSGLHQRLPDRRQLVERRAKQVDTLPAGDLTVQAVALRDLADGNQPVGRDLPGRHTRHDGVGTVFLDVGKVAVVGVLQRQMCRFKQILVPARGQHRADQRFANFTPVPVTIATNQLFEGAYMIHANEVVDLLTRVREVFADVLFHLHALPGKLELHHLFNQGTTAAAARSRFGALFNGSHIHRPVAYGPADIAFADVMAGTDLRVFRQRRDAQRFWRTAGQRRQNQRFRLFRQANPVEHHLHQGGIFTGIAHQHATEQVFPVVADHNFFIDLLRAVGPLIA</sequence>
<reference evidence="1 2" key="1">
    <citation type="submission" date="2019-03" db="EMBL/GenBank/DDBJ databases">
        <authorList>
            <consortium name="Pathogen Informatics"/>
        </authorList>
    </citation>
    <scope>NUCLEOTIDE SEQUENCE [LARGE SCALE GENOMIC DNA]</scope>
    <source>
        <strain evidence="1 2">NCTC12126</strain>
    </source>
</reference>
<name>A0A484Z8E6_9ENTR</name>
<gene>
    <name evidence="1" type="ORF">NCTC12126_05008</name>
</gene>
<evidence type="ECO:0000313" key="1">
    <source>
        <dbReference type="EMBL" id="VFS43743.1"/>
    </source>
</evidence>
<organism evidence="1 2">
    <name type="scientific">Enterobacter cancerogenus</name>
    <dbReference type="NCBI Taxonomy" id="69218"/>
    <lineage>
        <taxon>Bacteria</taxon>
        <taxon>Pseudomonadati</taxon>
        <taxon>Pseudomonadota</taxon>
        <taxon>Gammaproteobacteria</taxon>
        <taxon>Enterobacterales</taxon>
        <taxon>Enterobacteriaceae</taxon>
        <taxon>Enterobacter</taxon>
        <taxon>Enterobacter cloacae complex</taxon>
    </lineage>
</organism>
<dbReference type="Proteomes" id="UP000351155">
    <property type="component" value="Unassembled WGS sequence"/>
</dbReference>
<accession>A0A484Z8E6</accession>